<dbReference type="GeneID" id="87617152"/>
<gene>
    <name evidence="1" type="ORF">EM808_17560</name>
</gene>
<reference evidence="1 2" key="1">
    <citation type="submission" date="2019-01" db="EMBL/GenBank/DDBJ databases">
        <title>Bacillus sp. M5HDSG1-1, whole genome shotgun sequence.</title>
        <authorList>
            <person name="Tuo L."/>
        </authorList>
    </citation>
    <scope>NUCLEOTIDE SEQUENCE [LARGE SCALE GENOMIC DNA]</scope>
    <source>
        <strain evidence="1 2">M5HDSG1-1</strain>
    </source>
</reference>
<keyword evidence="2" id="KW-1185">Reference proteome</keyword>
<dbReference type="InterPro" id="IPR032710">
    <property type="entry name" value="NTF2-like_dom_sf"/>
</dbReference>
<proteinExistence type="predicted"/>
<dbReference type="EMBL" id="RZTZ01000007">
    <property type="protein sequence ID" value="RVT60249.1"/>
    <property type="molecule type" value="Genomic_DNA"/>
</dbReference>
<sequence length="132" mass="14587">MKSPKDCGNSPKKRFINEHIIALARNDIGMLETTFTNNSNWILVGQESATGKKEVLEAILDRFNGEIAEIEVQQIITHGSTAAAHGSFKTAEGSEFSFCHLYQFVSAGKNVIKEMTTYLIMTNRLGAYNEGV</sequence>
<dbReference type="AlphaFoldDB" id="A0A3S2X7H7"/>
<protein>
    <submittedName>
        <fullName evidence="1">Uncharacterized protein</fullName>
    </submittedName>
</protein>
<dbReference type="SUPFAM" id="SSF54427">
    <property type="entry name" value="NTF2-like"/>
    <property type="match status" value="1"/>
</dbReference>
<dbReference type="Proteomes" id="UP000288024">
    <property type="component" value="Unassembled WGS sequence"/>
</dbReference>
<organism evidence="1 2">
    <name type="scientific">Niallia taxi</name>
    <dbReference type="NCBI Taxonomy" id="2499688"/>
    <lineage>
        <taxon>Bacteria</taxon>
        <taxon>Bacillati</taxon>
        <taxon>Bacillota</taxon>
        <taxon>Bacilli</taxon>
        <taxon>Bacillales</taxon>
        <taxon>Bacillaceae</taxon>
        <taxon>Niallia</taxon>
    </lineage>
</organism>
<dbReference type="RefSeq" id="WP_127739501.1">
    <property type="nucleotide sequence ID" value="NZ_CAJCKN010000007.1"/>
</dbReference>
<dbReference type="Gene3D" id="3.10.450.50">
    <property type="match status" value="1"/>
</dbReference>
<evidence type="ECO:0000313" key="2">
    <source>
        <dbReference type="Proteomes" id="UP000288024"/>
    </source>
</evidence>
<evidence type="ECO:0000313" key="1">
    <source>
        <dbReference type="EMBL" id="RVT60249.1"/>
    </source>
</evidence>
<comment type="caution">
    <text evidence="1">The sequence shown here is derived from an EMBL/GenBank/DDBJ whole genome shotgun (WGS) entry which is preliminary data.</text>
</comment>
<accession>A0A3S2X7H7</accession>
<name>A0A3S2X7H7_9BACI</name>